<sequence>MILIYYTNINTRQDHSKLKAILDPIDGIEDWHVDLEDCDKVLRIISAGDLSQHISQLLPTLGFTGTLMLKSE</sequence>
<proteinExistence type="predicted"/>
<dbReference type="OrthoDB" id="1036397at2"/>
<organism evidence="1 2">
    <name type="scientific">Filimonas lacunae</name>
    <dbReference type="NCBI Taxonomy" id="477680"/>
    <lineage>
        <taxon>Bacteria</taxon>
        <taxon>Pseudomonadati</taxon>
        <taxon>Bacteroidota</taxon>
        <taxon>Chitinophagia</taxon>
        <taxon>Chitinophagales</taxon>
        <taxon>Chitinophagaceae</taxon>
        <taxon>Filimonas</taxon>
    </lineage>
</organism>
<dbReference type="AlphaFoldDB" id="A0A173MDB3"/>
<accession>A0A173MDB3</accession>
<dbReference type="EMBL" id="FTOR01000008">
    <property type="protein sequence ID" value="SIT29299.1"/>
    <property type="molecule type" value="Genomic_DNA"/>
</dbReference>
<protein>
    <recommendedName>
        <fullName evidence="3">AsnC family protein</fullName>
    </recommendedName>
</protein>
<dbReference type="RefSeq" id="WP_076381286.1">
    <property type="nucleotide sequence ID" value="NZ_AP017422.1"/>
</dbReference>
<reference evidence="2" key="1">
    <citation type="submission" date="2017-01" db="EMBL/GenBank/DDBJ databases">
        <authorList>
            <person name="Varghese N."/>
            <person name="Submissions S."/>
        </authorList>
    </citation>
    <scope>NUCLEOTIDE SEQUENCE [LARGE SCALE GENOMIC DNA]</scope>
    <source>
        <strain evidence="2">DSM 21054</strain>
    </source>
</reference>
<keyword evidence="2" id="KW-1185">Reference proteome</keyword>
<dbReference type="KEGG" id="fln:FLA_1590"/>
<evidence type="ECO:0008006" key="3">
    <source>
        <dbReference type="Google" id="ProtNLM"/>
    </source>
</evidence>
<evidence type="ECO:0000313" key="1">
    <source>
        <dbReference type="EMBL" id="SIT29299.1"/>
    </source>
</evidence>
<dbReference type="Proteomes" id="UP000186917">
    <property type="component" value="Unassembled WGS sequence"/>
</dbReference>
<gene>
    <name evidence="1" type="ORF">SAMN05421788_108278</name>
</gene>
<name>A0A173MDB3_9BACT</name>
<evidence type="ECO:0000313" key="2">
    <source>
        <dbReference type="Proteomes" id="UP000186917"/>
    </source>
</evidence>